<gene>
    <name evidence="1" type="ORF">GCM10011378_40910</name>
</gene>
<dbReference type="Proteomes" id="UP000601361">
    <property type="component" value="Unassembled WGS sequence"/>
</dbReference>
<name>A0ABQ1X680_9BACT</name>
<evidence type="ECO:0000313" key="1">
    <source>
        <dbReference type="EMBL" id="GGG60707.1"/>
    </source>
</evidence>
<sequence length="506" mass="56815">MPGQLTTDSLAGHAREVYAILPTTDPAELSEQLLVSYPQYKQYARKAVMTACRRAIQGTSGWTPRKGEAAEAQADVEVELDEEAELPWVVENGEYAWTAGNGKAIRLSVAIVDELFFQYSVHGLNKSQVQILNDFGLQPWQWNSIKVRLFLQKTSNVFSPHTVSITAPEQLEAMMEAKMSRRYEKQGPLIERAHANAAVKQLNKVLEQNAKRDAFWDEFRMEMADLLPTTRYRYVPRVPTGPSAPEHLVVTLADPHIGAEVDKMLNSPAYNWDVAKGYAQQMADRINERGAKKVYLAGLGDFIESWSAKNHANSFLSMGRGMRGAKAVFSALEFMSFLIERINNVAEVWGISGNHDRVSADSHDDTRGEAAELLFGLLQERYANTGIQFSYQYDVLVKAVDGICYLMTHNHLGLAKGEKNMLETLMRHRIPGLYCVILGAHWHSRQTSMDSDSYRRYVCPPLFTGNGYSSDGGWSTLPGFMTFESRGGKFPRVIDEPLYNLQTQIA</sequence>
<comment type="caution">
    <text evidence="1">The sequence shown here is derived from an EMBL/GenBank/DDBJ whole genome shotgun (WGS) entry which is preliminary data.</text>
</comment>
<dbReference type="SUPFAM" id="SSF56300">
    <property type="entry name" value="Metallo-dependent phosphatases"/>
    <property type="match status" value="1"/>
</dbReference>
<keyword evidence="2" id="KW-1185">Reference proteome</keyword>
<dbReference type="RefSeq" id="WP_188559721.1">
    <property type="nucleotide sequence ID" value="NZ_BMGS01000016.1"/>
</dbReference>
<evidence type="ECO:0008006" key="3">
    <source>
        <dbReference type="Google" id="ProtNLM"/>
    </source>
</evidence>
<evidence type="ECO:0000313" key="2">
    <source>
        <dbReference type="Proteomes" id="UP000601361"/>
    </source>
</evidence>
<dbReference type="InterPro" id="IPR029052">
    <property type="entry name" value="Metallo-depent_PP-like"/>
</dbReference>
<accession>A0ABQ1X680</accession>
<organism evidence="1 2">
    <name type="scientific">Hymenobacter glacieicola</name>
    <dbReference type="NCBI Taxonomy" id="1562124"/>
    <lineage>
        <taxon>Bacteria</taxon>
        <taxon>Pseudomonadati</taxon>
        <taxon>Bacteroidota</taxon>
        <taxon>Cytophagia</taxon>
        <taxon>Cytophagales</taxon>
        <taxon>Hymenobacteraceae</taxon>
        <taxon>Hymenobacter</taxon>
    </lineage>
</organism>
<dbReference type="EMBL" id="BMGS01000016">
    <property type="protein sequence ID" value="GGG60707.1"/>
    <property type="molecule type" value="Genomic_DNA"/>
</dbReference>
<reference evidence="2" key="1">
    <citation type="journal article" date="2019" name="Int. J. Syst. Evol. Microbiol.">
        <title>The Global Catalogue of Microorganisms (GCM) 10K type strain sequencing project: providing services to taxonomists for standard genome sequencing and annotation.</title>
        <authorList>
            <consortium name="The Broad Institute Genomics Platform"/>
            <consortium name="The Broad Institute Genome Sequencing Center for Infectious Disease"/>
            <person name="Wu L."/>
            <person name="Ma J."/>
        </authorList>
    </citation>
    <scope>NUCLEOTIDE SEQUENCE [LARGE SCALE GENOMIC DNA]</scope>
    <source>
        <strain evidence="2">CGMCC 1.12990</strain>
    </source>
</reference>
<protein>
    <recommendedName>
        <fullName evidence="3">Calcineurin-like phosphoesterase domain-containing protein</fullName>
    </recommendedName>
</protein>
<proteinExistence type="predicted"/>